<feature type="compositionally biased region" description="Basic and acidic residues" evidence="1">
    <location>
        <begin position="391"/>
        <end position="414"/>
    </location>
</feature>
<feature type="compositionally biased region" description="Polar residues" evidence="1">
    <location>
        <begin position="195"/>
        <end position="206"/>
    </location>
</feature>
<gene>
    <name evidence="2" type="ORF">CLAFUR5_09242</name>
</gene>
<sequence length="639" mass="70620">MAPSRPSLSITLPSNFEFHYSDGQMPKTPEAQQQAEQSAAEPPSPPRPQPFKVKRKRVSSVPFQEPNIMLDNTVIPTIEMSEVPSDMSSPTLQPTSAHLLSPMPISAGLPRALTPPKTPAPRTYSSWQLESPAEEWDLINNTKPAFERAGSVCSSFSDSSISSCGSSAFSAPTGCYDSPDSETADPFVDDGLPKQNANLQTPVRSSPKSKRVKTRRDIKWTPQMDDHLWMTFMSYLSDPRLTPFKMLPGSTPPMGVCEKVATEARRTWRSRKIAPSEPGFADGFVELDTPQREGSPDTIRPSMFQNMQQKWPRSTAATRKRLRTLCAGRPSISAHYQRMLRTRSPSPFETSDPASQAAEPESSFSGIDMVMSLVTSTAPSMQPNGMLAQLARDEPSEPRQYRAARPDGWFDRMPRSKAHQKSASLQSELKLSLEDLSHPGADTLASPFDADSRSHRSHLLQSMSNTKSLGRAEFNGRSLEAPVEFKMGAPTDRRSRKRRFRSDEEKPRRLPLEDVFGPPVQERVARNRGFSVGAVRASDNLARLFTPATPHVTDFDQVMGEASTGAQEDVPMGCRSAPRRLAEPVPRLGSPFVEGPPLSRQHNTFPRSTLLPTGDNQDPFHQRLIELAAAHANNATNHS</sequence>
<dbReference type="Proteomes" id="UP000756132">
    <property type="component" value="Chromosome 9"/>
</dbReference>
<dbReference type="AlphaFoldDB" id="A0A9Q8PG08"/>
<accession>A0A9Q8PG08</accession>
<evidence type="ECO:0000313" key="3">
    <source>
        <dbReference type="Proteomes" id="UP000756132"/>
    </source>
</evidence>
<feature type="compositionally biased region" description="Low complexity" evidence="1">
    <location>
        <begin position="29"/>
        <end position="41"/>
    </location>
</feature>
<dbReference type="OMA" id="QILNMPF"/>
<feature type="region of interest" description="Disordered" evidence="1">
    <location>
        <begin position="1"/>
        <end position="60"/>
    </location>
</feature>
<dbReference type="EMBL" id="CP090171">
    <property type="protein sequence ID" value="UJO21751.1"/>
    <property type="molecule type" value="Genomic_DNA"/>
</dbReference>
<organism evidence="2 3">
    <name type="scientific">Passalora fulva</name>
    <name type="common">Tomato leaf mold</name>
    <name type="synonym">Cladosporium fulvum</name>
    <dbReference type="NCBI Taxonomy" id="5499"/>
    <lineage>
        <taxon>Eukaryota</taxon>
        <taxon>Fungi</taxon>
        <taxon>Dikarya</taxon>
        <taxon>Ascomycota</taxon>
        <taxon>Pezizomycotina</taxon>
        <taxon>Dothideomycetes</taxon>
        <taxon>Dothideomycetidae</taxon>
        <taxon>Mycosphaerellales</taxon>
        <taxon>Mycosphaerellaceae</taxon>
        <taxon>Fulvia</taxon>
    </lineage>
</organism>
<dbReference type="OrthoDB" id="419770at2759"/>
<feature type="region of interest" description="Disordered" evidence="1">
    <location>
        <begin position="176"/>
        <end position="215"/>
    </location>
</feature>
<feature type="compositionally biased region" description="Polar residues" evidence="1">
    <location>
        <begin position="600"/>
        <end position="616"/>
    </location>
</feature>
<proteinExistence type="predicted"/>
<feature type="region of interest" description="Disordered" evidence="1">
    <location>
        <begin position="279"/>
        <end position="301"/>
    </location>
</feature>
<feature type="compositionally biased region" description="Polar residues" evidence="1">
    <location>
        <begin position="1"/>
        <end position="14"/>
    </location>
</feature>
<feature type="region of interest" description="Disordered" evidence="1">
    <location>
        <begin position="585"/>
        <end position="618"/>
    </location>
</feature>
<feature type="compositionally biased region" description="Basic and acidic residues" evidence="1">
    <location>
        <begin position="501"/>
        <end position="512"/>
    </location>
</feature>
<evidence type="ECO:0000313" key="2">
    <source>
        <dbReference type="EMBL" id="UJO21751.1"/>
    </source>
</evidence>
<dbReference type="GeneID" id="71989120"/>
<feature type="region of interest" description="Disordered" evidence="1">
    <location>
        <begin position="343"/>
        <end position="363"/>
    </location>
</feature>
<keyword evidence="3" id="KW-1185">Reference proteome</keyword>
<dbReference type="KEGG" id="ffu:CLAFUR5_09242"/>
<feature type="compositionally biased region" description="Polar residues" evidence="1">
    <location>
        <begin position="343"/>
        <end position="354"/>
    </location>
</feature>
<feature type="region of interest" description="Disordered" evidence="1">
    <location>
        <begin position="488"/>
        <end position="514"/>
    </location>
</feature>
<feature type="region of interest" description="Disordered" evidence="1">
    <location>
        <begin position="391"/>
        <end position="426"/>
    </location>
</feature>
<dbReference type="RefSeq" id="XP_047766117.1">
    <property type="nucleotide sequence ID" value="XM_047908390.1"/>
</dbReference>
<protein>
    <submittedName>
        <fullName evidence="2">Uncharacterized protein</fullName>
    </submittedName>
</protein>
<reference evidence="2" key="2">
    <citation type="journal article" date="2022" name="Microb. Genom.">
        <title>A chromosome-scale genome assembly of the tomato pathogen Cladosporium fulvum reveals a compartmentalized genome architecture and the presence of a dispensable chromosome.</title>
        <authorList>
            <person name="Zaccaron A.Z."/>
            <person name="Chen L.H."/>
            <person name="Samaras A."/>
            <person name="Stergiopoulos I."/>
        </authorList>
    </citation>
    <scope>NUCLEOTIDE SEQUENCE</scope>
    <source>
        <strain evidence="2">Race5_Kim</strain>
    </source>
</reference>
<evidence type="ECO:0000256" key="1">
    <source>
        <dbReference type="SAM" id="MobiDB-lite"/>
    </source>
</evidence>
<reference evidence="2" key="1">
    <citation type="submission" date="2021-12" db="EMBL/GenBank/DDBJ databases">
        <authorList>
            <person name="Zaccaron A."/>
            <person name="Stergiopoulos I."/>
        </authorList>
    </citation>
    <scope>NUCLEOTIDE SEQUENCE</scope>
    <source>
        <strain evidence="2">Race5_Kim</strain>
    </source>
</reference>
<name>A0A9Q8PG08_PASFU</name>